<evidence type="ECO:0000256" key="3">
    <source>
        <dbReference type="ARBA" id="ARBA00022741"/>
    </source>
</evidence>
<dbReference type="EMBL" id="JACBNQ010000016">
    <property type="protein sequence ID" value="NYB75043.1"/>
    <property type="molecule type" value="Genomic_DNA"/>
</dbReference>
<dbReference type="PANTHER" id="PTHR43873:SF1">
    <property type="entry name" value="COBYRINATE A,C-DIAMIDE SYNTHASE"/>
    <property type="match status" value="1"/>
</dbReference>
<dbReference type="GO" id="GO:0005524">
    <property type="term" value="F:ATP binding"/>
    <property type="evidence" value="ECO:0007669"/>
    <property type="project" value="UniProtKB-UniRule"/>
</dbReference>
<dbReference type="InterPro" id="IPR029062">
    <property type="entry name" value="Class_I_gatase-like"/>
</dbReference>
<comment type="miscellaneous">
    <text evidence="7">The a and c carboxylates of cobyrinate are activated for nucleophilic attack via formation of a phosphorylated intermediate by ATP. CbiA catalyzes first the amidation of the c-carboxylate, and then that of the a-carboxylate.</text>
</comment>
<dbReference type="Gene3D" id="3.40.50.300">
    <property type="entry name" value="P-loop containing nucleotide triphosphate hydrolases"/>
    <property type="match status" value="1"/>
</dbReference>
<dbReference type="Pfam" id="PF01656">
    <property type="entry name" value="CbiA"/>
    <property type="match status" value="1"/>
</dbReference>
<evidence type="ECO:0000256" key="5">
    <source>
        <dbReference type="ARBA" id="ARBA00022842"/>
    </source>
</evidence>
<comment type="cofactor">
    <cofactor evidence="1 7">
        <name>Mg(2+)</name>
        <dbReference type="ChEBI" id="CHEBI:18420"/>
    </cofactor>
</comment>
<dbReference type="HAMAP" id="MF_00027">
    <property type="entry name" value="CobB_CbiA"/>
    <property type="match status" value="1"/>
</dbReference>
<gene>
    <name evidence="7" type="primary">cbiA</name>
    <name evidence="10" type="ORF">HZF24_12920</name>
</gene>
<protein>
    <recommendedName>
        <fullName evidence="7">Cobyrinate a,c-diamide synthase</fullName>
        <ecNumber evidence="7">6.3.5.11</ecNumber>
    </recommendedName>
    <alternativeName>
        <fullName evidence="7">Cobyrinic acid a,c-diamide synthetase</fullName>
    </alternativeName>
</protein>
<comment type="pathway">
    <text evidence="7">Cofactor biosynthesis; adenosylcobalamin biosynthesis; cob(II)yrinate a,c-diamide from sirohydrochlorin (anaerobic route): step 10/10.</text>
</comment>
<dbReference type="AlphaFoldDB" id="A0A974BL92"/>
<evidence type="ECO:0000256" key="2">
    <source>
        <dbReference type="ARBA" id="ARBA00022598"/>
    </source>
</evidence>
<keyword evidence="2 7" id="KW-0436">Ligase</keyword>
<evidence type="ECO:0000256" key="6">
    <source>
        <dbReference type="ARBA" id="ARBA00022962"/>
    </source>
</evidence>
<dbReference type="SUPFAM" id="SSF52540">
    <property type="entry name" value="P-loop containing nucleoside triphosphate hydrolases"/>
    <property type="match status" value="1"/>
</dbReference>
<dbReference type="InterPro" id="IPR004484">
    <property type="entry name" value="CbiA/CobB_synth"/>
</dbReference>
<feature type="active site" description="Nucleophile" evidence="7">
    <location>
        <position position="322"/>
    </location>
</feature>
<proteinExistence type="inferred from homology"/>
<comment type="catalytic activity">
    <reaction evidence="7">
        <text>cob(II)yrinate + 2 L-glutamine + 2 ATP + 2 H2O = cob(II)yrinate a,c diamide + 2 L-glutamate + 2 ADP + 2 phosphate + 2 H(+)</text>
        <dbReference type="Rhea" id="RHEA:26289"/>
        <dbReference type="ChEBI" id="CHEBI:15377"/>
        <dbReference type="ChEBI" id="CHEBI:15378"/>
        <dbReference type="ChEBI" id="CHEBI:29985"/>
        <dbReference type="ChEBI" id="CHEBI:30616"/>
        <dbReference type="ChEBI" id="CHEBI:43474"/>
        <dbReference type="ChEBI" id="CHEBI:58359"/>
        <dbReference type="ChEBI" id="CHEBI:58537"/>
        <dbReference type="ChEBI" id="CHEBI:58894"/>
        <dbReference type="ChEBI" id="CHEBI:456216"/>
        <dbReference type="EC" id="6.3.5.11"/>
    </reaction>
</comment>
<evidence type="ECO:0000256" key="7">
    <source>
        <dbReference type="HAMAP-Rule" id="MF_00027"/>
    </source>
</evidence>
<dbReference type="CDD" id="cd03130">
    <property type="entry name" value="GATase1_CobB"/>
    <property type="match status" value="1"/>
</dbReference>
<evidence type="ECO:0000313" key="10">
    <source>
        <dbReference type="EMBL" id="NYB75043.1"/>
    </source>
</evidence>
<feature type="site" description="Increases nucleophilicity of active site Cys" evidence="7">
    <location>
        <position position="422"/>
    </location>
</feature>
<dbReference type="Gene3D" id="3.40.50.880">
    <property type="match status" value="1"/>
</dbReference>
<organism evidence="10 11">
    <name type="scientific">Sedimentibacter hydroxybenzoicus DSM 7310</name>
    <dbReference type="NCBI Taxonomy" id="1123245"/>
    <lineage>
        <taxon>Bacteria</taxon>
        <taxon>Bacillati</taxon>
        <taxon>Bacillota</taxon>
        <taxon>Tissierellia</taxon>
        <taxon>Sedimentibacter</taxon>
    </lineage>
</organism>
<dbReference type="InterPro" id="IPR011698">
    <property type="entry name" value="GATase_3"/>
</dbReference>
<sequence length="446" mass="49403">MISAAGSNNGKTTVTSAILKAFAMTGKKTAGFKVGPDYIDPMFHTKVIKIPSRNLDRFMMGENNYKYVFSKNSNGADISIIEGVMGYYDGIGTNTSCSSYELALSLNCPVVLVINPKGMAVSVCAIIEGFKSFREKSNIKGVILNCVSSAMYEYYRKIIESNTDVRVYGYMPELSDCKLESRHLGLVTAEEIGNLESIIEKLGQQALKTIDLEGLYLLAAGAEPVEYDEPDINYIDKTKIAVAYDKAFCFYYEDNIDILAEMGAEIIKFSPLKDKELPKDIGGLYFGGGYPELYVEELSQNKSMLDDIKSKINEGIPTFAECGGYMYLMEGFTNRDGITYSLVGVIEGNSCMTGSLKRFGYITLISQKDNLMCKAGEEINGHEFHYSDSTNTGESFLAVKPESDRSWKAIIADDTKFVGYPHINFVGNLSFAENFIKKSIEYSSNR</sequence>
<keyword evidence="11" id="KW-1185">Reference proteome</keyword>
<dbReference type="InterPro" id="IPR002586">
    <property type="entry name" value="CobQ/CobB/MinD/ParA_Nub-bd_dom"/>
</dbReference>
<comment type="domain">
    <text evidence="7">Comprises of two domains. The C-terminal domain contains the binding site for glutamine and catalyzes the hydrolysis of this substrate to glutamate and ammonia. The N-terminal domain is anticipated to bind ATP and cobyrinate and catalyzes the ultimate synthesis of the diamide product. The ammonia produced via the glutaminase domain is probably translocated to the adjacent domain via a molecular tunnel, where it reacts with an activated intermediate.</text>
</comment>
<comment type="similarity">
    <text evidence="7">Belongs to the CobB/CbiA family.</text>
</comment>
<keyword evidence="3 7" id="KW-0547">Nucleotide-binding</keyword>
<evidence type="ECO:0000256" key="4">
    <source>
        <dbReference type="ARBA" id="ARBA00022840"/>
    </source>
</evidence>
<comment type="caution">
    <text evidence="10">The sequence shown here is derived from an EMBL/GenBank/DDBJ whole genome shotgun (WGS) entry which is preliminary data.</text>
</comment>
<accession>A0A974BL92</accession>
<dbReference type="InterPro" id="IPR027417">
    <property type="entry name" value="P-loop_NTPase"/>
</dbReference>
<reference evidence="10" key="1">
    <citation type="submission" date="2020-07" db="EMBL/GenBank/DDBJ databases">
        <title>Genomic analysis of a strain of Sedimentibacter Hydroxybenzoicus DSM7310.</title>
        <authorList>
            <person name="Ma S."/>
        </authorList>
    </citation>
    <scope>NUCLEOTIDE SEQUENCE</scope>
    <source>
        <strain evidence="10">DSM 7310</strain>
    </source>
</reference>
<dbReference type="CDD" id="cd05388">
    <property type="entry name" value="CobB_N"/>
    <property type="match status" value="1"/>
</dbReference>
<dbReference type="SUPFAM" id="SSF52317">
    <property type="entry name" value="Class I glutamine amidotransferase-like"/>
    <property type="match status" value="1"/>
</dbReference>
<keyword evidence="5 7" id="KW-0460">Magnesium</keyword>
<comment type="function">
    <text evidence="7">Catalyzes the ATP-dependent amidation of the two carboxylate groups at positions a and c of cobyrinate, using either L-glutamine or ammonia as the nitrogen source.</text>
</comment>
<feature type="domain" description="CobQ/CobB/MinD/ParA nucleotide binding" evidence="8">
    <location>
        <begin position="2"/>
        <end position="184"/>
    </location>
</feature>
<dbReference type="EC" id="6.3.5.11" evidence="7"/>
<feature type="domain" description="CobB/CobQ-like glutamine amidotransferase" evidence="9">
    <location>
        <begin position="239"/>
        <end position="399"/>
    </location>
</feature>
<dbReference type="NCBIfam" id="TIGR00379">
    <property type="entry name" value="cobB"/>
    <property type="match status" value="1"/>
</dbReference>
<dbReference type="Proteomes" id="UP000611629">
    <property type="component" value="Unassembled WGS sequence"/>
</dbReference>
<evidence type="ECO:0000313" key="11">
    <source>
        <dbReference type="Proteomes" id="UP000611629"/>
    </source>
</evidence>
<dbReference type="Pfam" id="PF07685">
    <property type="entry name" value="GATase_3"/>
    <property type="match status" value="1"/>
</dbReference>
<dbReference type="PANTHER" id="PTHR43873">
    <property type="entry name" value="COBYRINATE A,C-DIAMIDE SYNTHASE"/>
    <property type="match status" value="1"/>
</dbReference>
<dbReference type="GO" id="GO:0042242">
    <property type="term" value="F:cobyrinic acid a,c-diamide synthase activity"/>
    <property type="evidence" value="ECO:0007669"/>
    <property type="project" value="UniProtKB-UniRule"/>
</dbReference>
<name>A0A974BL92_SEDHY</name>
<evidence type="ECO:0000256" key="1">
    <source>
        <dbReference type="ARBA" id="ARBA00001946"/>
    </source>
</evidence>
<dbReference type="PROSITE" id="PS51274">
    <property type="entry name" value="GATASE_COBBQ"/>
    <property type="match status" value="1"/>
</dbReference>
<evidence type="ECO:0000259" key="8">
    <source>
        <dbReference type="Pfam" id="PF01656"/>
    </source>
</evidence>
<keyword evidence="7" id="KW-0169">Cobalamin biosynthesis</keyword>
<dbReference type="GO" id="GO:0009236">
    <property type="term" value="P:cobalamin biosynthetic process"/>
    <property type="evidence" value="ECO:0007669"/>
    <property type="project" value="UniProtKB-UniRule"/>
</dbReference>
<dbReference type="NCBIfam" id="NF002204">
    <property type="entry name" value="PRK01077.1"/>
    <property type="match status" value="1"/>
</dbReference>
<keyword evidence="4 7" id="KW-0067">ATP-binding</keyword>
<keyword evidence="6 7" id="KW-0315">Glutamine amidotransferase</keyword>
<evidence type="ECO:0000259" key="9">
    <source>
        <dbReference type="Pfam" id="PF07685"/>
    </source>
</evidence>